<evidence type="ECO:0000256" key="2">
    <source>
        <dbReference type="SAM" id="SignalP"/>
    </source>
</evidence>
<feature type="compositionally biased region" description="Basic and acidic residues" evidence="1">
    <location>
        <begin position="119"/>
        <end position="132"/>
    </location>
</feature>
<dbReference type="AlphaFoldDB" id="A0AAU8A5S8"/>
<keyword evidence="2" id="KW-0732">Signal</keyword>
<feature type="region of interest" description="Disordered" evidence="1">
    <location>
        <begin position="40"/>
        <end position="141"/>
    </location>
</feature>
<evidence type="ECO:0000256" key="1">
    <source>
        <dbReference type="SAM" id="MobiDB-lite"/>
    </source>
</evidence>
<proteinExistence type="predicted"/>
<gene>
    <name evidence="3" type="ORF">PUP29_07455</name>
</gene>
<accession>A0AAU8A5S8</accession>
<feature type="chain" id="PRO_5043964149" evidence="2">
    <location>
        <begin position="34"/>
        <end position="242"/>
    </location>
</feature>
<feature type="signal peptide" evidence="2">
    <location>
        <begin position="1"/>
        <end position="33"/>
    </location>
</feature>
<feature type="compositionally biased region" description="Low complexity" evidence="1">
    <location>
        <begin position="72"/>
        <end position="84"/>
    </location>
</feature>
<reference evidence="3" key="1">
    <citation type="submission" date="2023-02" db="EMBL/GenBank/DDBJ databases">
        <title>Gut commensal Christensenella minuta modulates host metabolism via a new class of secondary bile acids.</title>
        <authorList>
            <person name="Liu C."/>
        </authorList>
    </citation>
    <scope>NUCLEOTIDE SEQUENCE</scope>
    <source>
        <strain evidence="3">CA70</strain>
    </source>
</reference>
<name>A0AAU8A5S8_9FIRM</name>
<sequence>MKPIRNFIARHKKAVLFTTVLVAAIAVGLCFTAQPIPSPTARAAGDAQQAGEQTEKLHTAAQESAAGGKEPASAASTAPAGSQAVSAGEDRAVSTEPEEASAEPTEENGENTPSSASGKGDETARSPEESAHTHNWQPHTTQRWVPELVTVVDTPEQTIYGAQLYTENADGIWTSNGETYWFENGFTMEDFKALLVDKMKNEGYIGNYVNRTKTVPAVTHEEDRGHYESYTDFYFCSCGAVK</sequence>
<evidence type="ECO:0000313" key="3">
    <source>
        <dbReference type="EMBL" id="XCC61367.1"/>
    </source>
</evidence>
<organism evidence="3">
    <name type="scientific">Christensenella massiliensis</name>
    <dbReference type="NCBI Taxonomy" id="1805714"/>
    <lineage>
        <taxon>Bacteria</taxon>
        <taxon>Bacillati</taxon>
        <taxon>Bacillota</taxon>
        <taxon>Clostridia</taxon>
        <taxon>Christensenellales</taxon>
        <taxon>Christensenellaceae</taxon>
        <taxon>Christensenella</taxon>
    </lineage>
</organism>
<feature type="compositionally biased region" description="Acidic residues" evidence="1">
    <location>
        <begin position="96"/>
        <end position="109"/>
    </location>
</feature>
<dbReference type="RefSeq" id="WP_353422873.1">
    <property type="nucleotide sequence ID" value="NZ_CP117826.1"/>
</dbReference>
<protein>
    <submittedName>
        <fullName evidence="3">Uncharacterized protein</fullName>
    </submittedName>
</protein>
<dbReference type="EMBL" id="CP117826">
    <property type="protein sequence ID" value="XCC61367.1"/>
    <property type="molecule type" value="Genomic_DNA"/>
</dbReference>